<dbReference type="OrthoDB" id="3915838at2759"/>
<dbReference type="AlphaFoldDB" id="A0A6A5Z068"/>
<sequence length="895" mass="98942">MLLSLASLRTVLFFLQCSLSLSFPHHFLDEDDTSSNDTTSVYGLNTLLPRQGNGKPLLRIMPLGASITQGIGSNPENGYRKLLRDEMRYLGFEVNMVGCQSTGSFNDRQHEGHPSKIISEITDLMSCGLNQKPNLVLINAGTNDCLQASQRASENRMFAGYLCYDNPLTEGVTIILSTLIPNGNSEANGYVNTINQRFRQLIVDYQSQGRQILLAEMNNGFITVGDLNTDGTHPTNEGYPKLAAVWTAGINNVINRNWIVPPINNTDSGGGGQCNPSPDNFRGPVQIQRGSGAEDGTYAHSSEPMGVKLSYLGLATSNLTKNFHFAQIVNAGGNDPPYQADDLVRVLDEEQRHEGGLTQPAVSFRLNTGDGNFDNPWNVITLEQECLNRGVRWGDINGDGLDDFICINLEGKTWASINRGGNPPKFEYIGMIKDSLPWAPQDRIRLGDIDGDGRLDWCAIDDKGDIYCWRNAGVGDAPTEQYGGYWQSIEVGAPTFDAKGQPGIEGVRLIDINGDGRSDWVYVYEDGSTRIFINQRGTHKNTTIHGLKPAWIEASAAHKGFAGLPDIDRDHVKFGRIYASGRADYIRIVDRDTPYQYDFEFYRNTGSGGTKLKGDGVHYCDMYGRGHDDYLWVWSTGMIELYENVDNPPSWNVHNQILDTGRDRKSIHFGDWDGDGLCDVLSVDRDTGNVDMWRNTYSGGSVPKFEYKGQVVGGSRCTQGWGLGLYDLGLRFADIDGDKRVDYLCMEPDTRTTGYLNKASGLQDVQQIKLSTGFDRANHRWADVNGDGRADLMWVDKFSGNVTVWLNDGMKPSAGSSFNWPRADGIWMPGVDTGPNMHFAKISNSGRADFVQVTPKDNLAWVYYNECDGVQNGPGPDDGAIRYDTCPIDPSMSIC</sequence>
<gene>
    <name evidence="3" type="ORF">BDV96DRAFT_497426</name>
</gene>
<dbReference type="InterPro" id="IPR036514">
    <property type="entry name" value="SGNH_hydro_sf"/>
</dbReference>
<keyword evidence="1 2" id="KW-0732">Signal</keyword>
<dbReference type="InterPro" id="IPR028994">
    <property type="entry name" value="Integrin_alpha_N"/>
</dbReference>
<proteinExistence type="predicted"/>
<accession>A0A6A5Z068</accession>
<dbReference type="SUPFAM" id="SSF52266">
    <property type="entry name" value="SGNH hydrolase"/>
    <property type="match status" value="1"/>
</dbReference>
<evidence type="ECO:0000256" key="2">
    <source>
        <dbReference type="SAM" id="SignalP"/>
    </source>
</evidence>
<feature type="signal peptide" evidence="2">
    <location>
        <begin position="1"/>
        <end position="22"/>
    </location>
</feature>
<dbReference type="InterPro" id="IPR013517">
    <property type="entry name" value="FG-GAP"/>
</dbReference>
<protein>
    <submittedName>
        <fullName evidence="3">Uncharacterized protein</fullName>
    </submittedName>
</protein>
<dbReference type="PANTHER" id="PTHR30383">
    <property type="entry name" value="THIOESTERASE 1/PROTEASE 1/LYSOPHOSPHOLIPASE L1"/>
    <property type="match status" value="1"/>
</dbReference>
<name>A0A6A5Z068_9PLEO</name>
<evidence type="ECO:0000256" key="1">
    <source>
        <dbReference type="ARBA" id="ARBA00022729"/>
    </source>
</evidence>
<reference evidence="3" key="1">
    <citation type="journal article" date="2020" name="Stud. Mycol.">
        <title>101 Dothideomycetes genomes: a test case for predicting lifestyles and emergence of pathogens.</title>
        <authorList>
            <person name="Haridas S."/>
            <person name="Albert R."/>
            <person name="Binder M."/>
            <person name="Bloem J."/>
            <person name="Labutti K."/>
            <person name="Salamov A."/>
            <person name="Andreopoulos B."/>
            <person name="Baker S."/>
            <person name="Barry K."/>
            <person name="Bills G."/>
            <person name="Bluhm B."/>
            <person name="Cannon C."/>
            <person name="Castanera R."/>
            <person name="Culley D."/>
            <person name="Daum C."/>
            <person name="Ezra D."/>
            <person name="Gonzalez J."/>
            <person name="Henrissat B."/>
            <person name="Kuo A."/>
            <person name="Liang C."/>
            <person name="Lipzen A."/>
            <person name="Lutzoni F."/>
            <person name="Magnuson J."/>
            <person name="Mondo S."/>
            <person name="Nolan M."/>
            <person name="Ohm R."/>
            <person name="Pangilinan J."/>
            <person name="Park H.-J."/>
            <person name="Ramirez L."/>
            <person name="Alfaro M."/>
            <person name="Sun H."/>
            <person name="Tritt A."/>
            <person name="Yoshinaga Y."/>
            <person name="Zwiers L.-H."/>
            <person name="Turgeon B."/>
            <person name="Goodwin S."/>
            <person name="Spatafora J."/>
            <person name="Crous P."/>
            <person name="Grigoriev I."/>
        </authorList>
    </citation>
    <scope>NUCLEOTIDE SEQUENCE</scope>
    <source>
        <strain evidence="3">CBS 627.86</strain>
    </source>
</reference>
<dbReference type="Gene3D" id="2.130.10.130">
    <property type="entry name" value="Integrin alpha, N-terminal"/>
    <property type="match status" value="1"/>
</dbReference>
<evidence type="ECO:0000313" key="3">
    <source>
        <dbReference type="EMBL" id="KAF2112802.1"/>
    </source>
</evidence>
<organism evidence="3 4">
    <name type="scientific">Lophiotrema nucula</name>
    <dbReference type="NCBI Taxonomy" id="690887"/>
    <lineage>
        <taxon>Eukaryota</taxon>
        <taxon>Fungi</taxon>
        <taxon>Dikarya</taxon>
        <taxon>Ascomycota</taxon>
        <taxon>Pezizomycotina</taxon>
        <taxon>Dothideomycetes</taxon>
        <taxon>Pleosporomycetidae</taxon>
        <taxon>Pleosporales</taxon>
        <taxon>Lophiotremataceae</taxon>
        <taxon>Lophiotrema</taxon>
    </lineage>
</organism>
<dbReference type="EMBL" id="ML977330">
    <property type="protein sequence ID" value="KAF2112802.1"/>
    <property type="molecule type" value="Genomic_DNA"/>
</dbReference>
<dbReference type="InterPro" id="IPR051532">
    <property type="entry name" value="Ester_Hydrolysis_Enzymes"/>
</dbReference>
<dbReference type="GO" id="GO:0004622">
    <property type="term" value="F:phosphatidylcholine lysophospholipase activity"/>
    <property type="evidence" value="ECO:0007669"/>
    <property type="project" value="TreeGrafter"/>
</dbReference>
<dbReference type="Proteomes" id="UP000799770">
    <property type="component" value="Unassembled WGS sequence"/>
</dbReference>
<dbReference type="Gene3D" id="3.40.50.1110">
    <property type="entry name" value="SGNH hydrolase"/>
    <property type="match status" value="1"/>
</dbReference>
<dbReference type="PANTHER" id="PTHR30383:SF31">
    <property type="entry name" value="SGNH HYDROLASE-TYPE ESTERASE DOMAIN-CONTAINING PROTEIN-RELATED"/>
    <property type="match status" value="1"/>
</dbReference>
<dbReference type="InterPro" id="IPR001087">
    <property type="entry name" value="GDSL"/>
</dbReference>
<evidence type="ECO:0000313" key="4">
    <source>
        <dbReference type="Proteomes" id="UP000799770"/>
    </source>
</evidence>
<dbReference type="SUPFAM" id="SSF69318">
    <property type="entry name" value="Integrin alpha N-terminal domain"/>
    <property type="match status" value="3"/>
</dbReference>
<dbReference type="Pfam" id="PF13517">
    <property type="entry name" value="FG-GAP_3"/>
    <property type="match status" value="2"/>
</dbReference>
<keyword evidence="4" id="KW-1185">Reference proteome</keyword>
<dbReference type="Pfam" id="PF00657">
    <property type="entry name" value="Lipase_GDSL"/>
    <property type="match status" value="1"/>
</dbReference>
<feature type="chain" id="PRO_5025583139" evidence="2">
    <location>
        <begin position="23"/>
        <end position="895"/>
    </location>
</feature>